<reference evidence="4 5" key="1">
    <citation type="submission" date="2018-06" db="EMBL/GenBank/DDBJ databases">
        <title>Whole genome sequencing of Candida tropicalis (genome annotated by CSBL at Korea University).</title>
        <authorList>
            <person name="Ahn J."/>
        </authorList>
    </citation>
    <scope>NUCLEOTIDE SEQUENCE [LARGE SCALE GENOMIC DNA]</scope>
    <source>
        <strain evidence="4 5">ATCC 20962</strain>
    </source>
</reference>
<evidence type="ECO:0000256" key="1">
    <source>
        <dbReference type="ARBA" id="ARBA00004123"/>
    </source>
</evidence>
<sequence>MSYDLNIPWPVNSYDKKPNVQELQNLKNTIVTNYSLGVTHQVINFTLPDTVKVPLNTPSEINPIPITSLLQDLRPKFPKLRLFSRVTLVVNDLTKVPSLGKLANHFDVIAIQPNNEKALQLTVLNLDVDLISVNLASRLNYFLKFKVLHTAIEKGIKLEINYAQLTAGSAGYASSDTSGNLIKKNFFHNVLQLIRGTRSNGLVISSGAQNPLQLRNVNDVLILLGTLGLERNKGKKFITEYPEKVLISGKLKTKSYRQTIAVNNSEKFVEDKEGTETDKLTGVGYKKKLEDSSSGRLLKKRKLN</sequence>
<comment type="similarity">
    <text evidence="2">Belongs to the eukaryotic/archaeal RNase P protein component 3 family.</text>
</comment>
<evidence type="ECO:0000313" key="5">
    <source>
        <dbReference type="Proteomes" id="UP000253472"/>
    </source>
</evidence>
<evidence type="ECO:0000256" key="3">
    <source>
        <dbReference type="ARBA" id="ARBA00022694"/>
    </source>
</evidence>
<comment type="subcellular location">
    <subcellularLocation>
        <location evidence="1">Nucleus</location>
    </subcellularLocation>
</comment>
<organism evidence="4 5">
    <name type="scientific">Candida viswanathii</name>
    <dbReference type="NCBI Taxonomy" id="5486"/>
    <lineage>
        <taxon>Eukaryota</taxon>
        <taxon>Fungi</taxon>
        <taxon>Dikarya</taxon>
        <taxon>Ascomycota</taxon>
        <taxon>Saccharomycotina</taxon>
        <taxon>Pichiomycetes</taxon>
        <taxon>Debaryomycetaceae</taxon>
        <taxon>Candida/Lodderomyces clade</taxon>
        <taxon>Candida</taxon>
    </lineage>
</organism>
<evidence type="ECO:0000256" key="2">
    <source>
        <dbReference type="ARBA" id="ARBA00007331"/>
    </source>
</evidence>
<keyword evidence="5" id="KW-1185">Reference proteome</keyword>
<dbReference type="InterPro" id="IPR016195">
    <property type="entry name" value="Pol/histidinol_Pase-like"/>
</dbReference>
<dbReference type="OrthoDB" id="17948at2759"/>
<keyword evidence="3" id="KW-0819">tRNA processing</keyword>
<dbReference type="SUPFAM" id="SSF89550">
    <property type="entry name" value="PHP domain-like"/>
    <property type="match status" value="1"/>
</dbReference>
<dbReference type="GO" id="GO:0005655">
    <property type="term" value="C:nucleolar ribonuclease P complex"/>
    <property type="evidence" value="ECO:0007669"/>
    <property type="project" value="TreeGrafter"/>
</dbReference>
<dbReference type="EMBL" id="QLNQ01000029">
    <property type="protein sequence ID" value="RCK55915.1"/>
    <property type="molecule type" value="Genomic_DNA"/>
</dbReference>
<dbReference type="AlphaFoldDB" id="A0A367XQL6"/>
<comment type="caution">
    <text evidence="4">The sequence shown here is derived from an EMBL/GenBank/DDBJ whole genome shotgun (WGS) entry which is preliminary data.</text>
</comment>
<dbReference type="Pfam" id="PF01876">
    <property type="entry name" value="RNase_P_p30"/>
    <property type="match status" value="1"/>
</dbReference>
<gene>
    <name evidence="4" type="primary">RPP1_0</name>
    <name evidence="4" type="ORF">Cantr_05335</name>
</gene>
<proteinExistence type="inferred from homology"/>
<dbReference type="Proteomes" id="UP000253472">
    <property type="component" value="Unassembled WGS sequence"/>
</dbReference>
<dbReference type="STRING" id="5486.A0A367XQL6"/>
<name>A0A367XQL6_9ASCO</name>
<dbReference type="Gene3D" id="3.20.20.140">
    <property type="entry name" value="Metal-dependent hydrolases"/>
    <property type="match status" value="1"/>
</dbReference>
<dbReference type="GO" id="GO:0003723">
    <property type="term" value="F:RNA binding"/>
    <property type="evidence" value="ECO:0007669"/>
    <property type="project" value="TreeGrafter"/>
</dbReference>
<evidence type="ECO:0000313" key="4">
    <source>
        <dbReference type="EMBL" id="RCK55915.1"/>
    </source>
</evidence>
<dbReference type="PANTHER" id="PTHR13031">
    <property type="entry name" value="RIBONUCLEASE P SUBUNIT P30"/>
    <property type="match status" value="1"/>
</dbReference>
<dbReference type="InterPro" id="IPR002738">
    <property type="entry name" value="RNase_P_p30"/>
</dbReference>
<dbReference type="GO" id="GO:0008033">
    <property type="term" value="P:tRNA processing"/>
    <property type="evidence" value="ECO:0007669"/>
    <property type="project" value="UniProtKB-KW"/>
</dbReference>
<protein>
    <submittedName>
        <fullName evidence="4">Ribonuclease P/MRP protein subunit RPP1</fullName>
    </submittedName>
</protein>
<accession>A0A367XQL6</accession>
<dbReference type="PANTHER" id="PTHR13031:SF0">
    <property type="entry name" value="RIBONUCLEASE P PROTEIN SUBUNIT P30"/>
    <property type="match status" value="1"/>
</dbReference>